<evidence type="ECO:0000259" key="2">
    <source>
        <dbReference type="Pfam" id="PF02538"/>
    </source>
</evidence>
<evidence type="ECO:0000256" key="1">
    <source>
        <dbReference type="SAM" id="MobiDB-lite"/>
    </source>
</evidence>
<reference evidence="4" key="1">
    <citation type="journal article" date="2019" name="Int. J. Syst. Evol. Microbiol.">
        <title>The Global Catalogue of Microorganisms (GCM) 10K type strain sequencing project: providing services to taxonomists for standard genome sequencing and annotation.</title>
        <authorList>
            <consortium name="The Broad Institute Genomics Platform"/>
            <consortium name="The Broad Institute Genome Sequencing Center for Infectious Disease"/>
            <person name="Wu L."/>
            <person name="Ma J."/>
        </authorList>
    </citation>
    <scope>NUCLEOTIDE SEQUENCE [LARGE SCALE GENOMIC DNA]</scope>
    <source>
        <strain evidence="4">XZYJT-10</strain>
    </source>
</reference>
<accession>A0ABW2HXD6</accession>
<dbReference type="Pfam" id="PF02538">
    <property type="entry name" value="Hydantoinase_B"/>
    <property type="match status" value="1"/>
</dbReference>
<feature type="domain" description="Hydantoinase B/oxoprolinase" evidence="2">
    <location>
        <begin position="17"/>
        <end position="531"/>
    </location>
</feature>
<dbReference type="SUPFAM" id="SSF51735">
    <property type="entry name" value="NAD(P)-binding Rossmann-fold domains"/>
    <property type="match status" value="1"/>
</dbReference>
<keyword evidence="4" id="KW-1185">Reference proteome</keyword>
<feature type="compositionally biased region" description="Low complexity" evidence="1">
    <location>
        <begin position="607"/>
        <end position="624"/>
    </location>
</feature>
<dbReference type="PANTHER" id="PTHR11365">
    <property type="entry name" value="5-OXOPROLINASE RELATED"/>
    <property type="match status" value="1"/>
</dbReference>
<dbReference type="Proteomes" id="UP001596548">
    <property type="component" value="Unassembled WGS sequence"/>
</dbReference>
<name>A0ABW2HXD6_9ACTN</name>
<evidence type="ECO:0000313" key="4">
    <source>
        <dbReference type="Proteomes" id="UP001596548"/>
    </source>
</evidence>
<feature type="region of interest" description="Disordered" evidence="1">
    <location>
        <begin position="607"/>
        <end position="632"/>
    </location>
</feature>
<dbReference type="CDD" id="cd05233">
    <property type="entry name" value="SDR_c"/>
    <property type="match status" value="1"/>
</dbReference>
<gene>
    <name evidence="3" type="ORF">ACFQS1_27500</name>
</gene>
<evidence type="ECO:0000313" key="3">
    <source>
        <dbReference type="EMBL" id="MFC7277750.1"/>
    </source>
</evidence>
<dbReference type="Pfam" id="PF13561">
    <property type="entry name" value="adh_short_C2"/>
    <property type="match status" value="1"/>
</dbReference>
<dbReference type="InterPro" id="IPR002347">
    <property type="entry name" value="SDR_fam"/>
</dbReference>
<proteinExistence type="predicted"/>
<comment type="caution">
    <text evidence="3">The sequence shown here is derived from an EMBL/GenBank/DDBJ whole genome shotgun (WGS) entry which is preliminary data.</text>
</comment>
<organism evidence="3 4">
    <name type="scientific">Paractinoplanes rhizophilus</name>
    <dbReference type="NCBI Taxonomy" id="1416877"/>
    <lineage>
        <taxon>Bacteria</taxon>
        <taxon>Bacillati</taxon>
        <taxon>Actinomycetota</taxon>
        <taxon>Actinomycetes</taxon>
        <taxon>Micromonosporales</taxon>
        <taxon>Micromonosporaceae</taxon>
        <taxon>Paractinoplanes</taxon>
    </lineage>
</organism>
<dbReference type="InterPro" id="IPR036291">
    <property type="entry name" value="NAD(P)-bd_dom_sf"/>
</dbReference>
<dbReference type="EMBL" id="JBHTBJ010000025">
    <property type="protein sequence ID" value="MFC7277750.1"/>
    <property type="molecule type" value="Genomic_DNA"/>
</dbReference>
<dbReference type="InterPro" id="IPR045079">
    <property type="entry name" value="Oxoprolinase-like"/>
</dbReference>
<sequence length="879" mass="94077">MASVVQTRSAPATVEVDPVTLDIIENALRNIREEMDATLFRTAMSPGIREQHDEFPLITDRQGRMVVGQFGSFIHGFLEAYDGEIRDGDVFFTSDPYHCGGAISHANDWLILLPIFRDGLLVGWSSMFGHMTDVGGKVPGSLPTDATSIYEEGVVVPPFRLFRAGEFNAEAFEVILNQVRIPEWNRADLNGVVAGCRVAARRVLELCDRFGEETYLSALDALLDRNLRAMRELITRHIPTEPVTFADYVDDDGLGRGPFKLMCTMWREGDRVVLDWTGTSPQATGPINYYLNKNILKMYFGIYMIMVFDPQVLWNDGFYPLVDVRYPERSLLTPERPAALSCRTHALGRVFDVLGGLLGQQQPHFLNGAGFSSSPHLMYSGRYDNGDWFQLYQIGFGGVPGRRVGDGPDGHSMWPSFTNVPNEYLERYYPLRIERYETVADSGGAGLHRGGNAVEVAYRFLQDGEVSIHDDRWFTYPWGVNGGQPGARSRKLLERAGRGVEVLPAKCDRVQVRNGDLLRYITWGGGGWGDPLERDPENVWVDVARGLVSAEGAQRYGVVIGADGSVDAVATDRLRDKIRRTRPPTTTFDLGPAITELRETCLAETGLPAPLDPAGPGEPAEPAASRSVTSEHATGGLAGKVAVVTGAGTGLGLAAAAALAEAGATVVLPADPADRQPAEVAFVVARAIGAAALVDADLSGADGVTDFLDRVHERCGRLDVVVAVPPDQGDQNGDLSGDGWSGALDGGLLGMLRIVRGAAGRLGSGGSIVCLASSLTGAAFGQAGRSGEAAANAAVLGLVRSLADELGPHGIRVNAVVPGLLAGSDEVDDGKVAERVPLRRPGDPVDVAAVVRFLASGDAAYVTGQSFVVDGGLSSRLAV</sequence>
<dbReference type="RefSeq" id="WP_378973747.1">
    <property type="nucleotide sequence ID" value="NZ_JBHTBJ010000025.1"/>
</dbReference>
<dbReference type="InterPro" id="IPR003692">
    <property type="entry name" value="Hydantoinase_B"/>
</dbReference>
<dbReference type="Gene3D" id="3.40.50.720">
    <property type="entry name" value="NAD(P)-binding Rossmann-like Domain"/>
    <property type="match status" value="1"/>
</dbReference>
<dbReference type="PRINTS" id="PR00081">
    <property type="entry name" value="GDHRDH"/>
</dbReference>
<dbReference type="PANTHER" id="PTHR11365:SF23">
    <property type="entry name" value="HYPOTHETICAL 5-OXOPROLINASE (EUROFUNG)-RELATED"/>
    <property type="match status" value="1"/>
</dbReference>
<protein>
    <submittedName>
        <fullName evidence="3">SDR family oxidoreductase</fullName>
    </submittedName>
</protein>